<proteinExistence type="predicted"/>
<reference key="1">
    <citation type="submission" date="2010-11" db="EMBL/GenBank/DDBJ databases">
        <title>The complete genome of Leadbetterella byssophila DSM 17132.</title>
        <authorList>
            <consortium name="US DOE Joint Genome Institute (JGI-PGF)"/>
            <person name="Lucas S."/>
            <person name="Copeland A."/>
            <person name="Lapidus A."/>
            <person name="Glavina del Rio T."/>
            <person name="Dalin E."/>
            <person name="Tice H."/>
            <person name="Bruce D."/>
            <person name="Goodwin L."/>
            <person name="Pitluck S."/>
            <person name="Kyrpides N."/>
            <person name="Mavromatis K."/>
            <person name="Ivanova N."/>
            <person name="Teshima H."/>
            <person name="Brettin T."/>
            <person name="Detter J.C."/>
            <person name="Han C."/>
            <person name="Tapia R."/>
            <person name="Land M."/>
            <person name="Hauser L."/>
            <person name="Markowitz V."/>
            <person name="Cheng J.-F."/>
            <person name="Hugenholtz P."/>
            <person name="Woyke T."/>
            <person name="Wu D."/>
            <person name="Tindall B."/>
            <person name="Pomrenke H.G."/>
            <person name="Brambilla E."/>
            <person name="Klenk H.-P."/>
            <person name="Eisen J.A."/>
        </authorList>
    </citation>
    <scope>NUCLEOTIDE SEQUENCE [LARGE SCALE GENOMIC DNA]</scope>
    <source>
        <strain>DSM 17132</strain>
    </source>
</reference>
<dbReference type="OrthoDB" id="667380at2"/>
<reference evidence="1 2" key="2">
    <citation type="journal article" date="2011" name="Stand. Genomic Sci.">
        <title>Complete genome sequence of Leadbetterella byssophila type strain (4M15).</title>
        <authorList>
            <person name="Abt B."/>
            <person name="Teshima H."/>
            <person name="Lucas S."/>
            <person name="Lapidus A."/>
            <person name="Del Rio T.G."/>
            <person name="Nolan M."/>
            <person name="Tice H."/>
            <person name="Cheng J.F."/>
            <person name="Pitluck S."/>
            <person name="Liolios K."/>
            <person name="Pagani I."/>
            <person name="Ivanova N."/>
            <person name="Mavromatis K."/>
            <person name="Pati A."/>
            <person name="Tapia R."/>
            <person name="Han C."/>
            <person name="Goodwin L."/>
            <person name="Chen A."/>
            <person name="Palaniappan K."/>
            <person name="Land M."/>
            <person name="Hauser L."/>
            <person name="Chang Y.J."/>
            <person name="Jeffries C.D."/>
            <person name="Rohde M."/>
            <person name="Goker M."/>
            <person name="Tindall B.J."/>
            <person name="Detter J.C."/>
            <person name="Woyke T."/>
            <person name="Bristow J."/>
            <person name="Eisen J.A."/>
            <person name="Markowitz V."/>
            <person name="Hugenholtz P."/>
            <person name="Klenk H.P."/>
            <person name="Kyrpides N.C."/>
        </authorList>
    </citation>
    <scope>NUCLEOTIDE SEQUENCE [LARGE SCALE GENOMIC DNA]</scope>
    <source>
        <strain evidence="2">DSM 17132 / JCM 16389 / KACC 11308 / NBRC 106382 / 4M15</strain>
    </source>
</reference>
<dbReference type="KEGG" id="lby:Lbys_2999"/>
<organism evidence="1 2">
    <name type="scientific">Leadbetterella byssophila (strain DSM 17132 / JCM 16389 / KACC 11308 / NBRC 106382 / 4M15)</name>
    <dbReference type="NCBI Taxonomy" id="649349"/>
    <lineage>
        <taxon>Bacteria</taxon>
        <taxon>Pseudomonadati</taxon>
        <taxon>Bacteroidota</taxon>
        <taxon>Cytophagia</taxon>
        <taxon>Cytophagales</taxon>
        <taxon>Leadbetterellaceae</taxon>
        <taxon>Leadbetterella</taxon>
    </lineage>
</organism>
<dbReference type="HOGENOM" id="CLU_134999_0_1_10"/>
<evidence type="ECO:0000313" key="2">
    <source>
        <dbReference type="Proteomes" id="UP000007435"/>
    </source>
</evidence>
<dbReference type="STRING" id="649349.Lbys_2999"/>
<dbReference type="Proteomes" id="UP000007435">
    <property type="component" value="Chromosome"/>
</dbReference>
<evidence type="ECO:0000313" key="1">
    <source>
        <dbReference type="EMBL" id="ADQ18661.1"/>
    </source>
</evidence>
<dbReference type="eggNOG" id="COG0782">
    <property type="taxonomic scope" value="Bacteria"/>
</dbReference>
<protein>
    <submittedName>
        <fullName evidence="1">Uncharacterized protein</fullName>
    </submittedName>
</protein>
<accession>E4RTV3</accession>
<dbReference type="AlphaFoldDB" id="E4RTV3"/>
<keyword evidence="2" id="KW-1185">Reference proteome</keyword>
<sequence length="163" mass="18133">MPPLLHLTNLLTSTLDKIKILQEAYSHFSQKLKDLDSHIKTVQDAANQESKSSVGDKYETGRAMAQNEVFMLKTQFESLRIEVEKLGSLLLSDSKDTASSGSLVKTSQGQFLLGPALGKWKSEEKGVFYFISLDAPLGHALQGKKKGDSFEVNQRKDKILDIF</sequence>
<dbReference type="EMBL" id="CP002305">
    <property type="protein sequence ID" value="ADQ18661.1"/>
    <property type="molecule type" value="Genomic_DNA"/>
</dbReference>
<name>E4RTV3_LEAB4</name>
<gene>
    <name evidence="1" type="ordered locus">Lbys_2999</name>
</gene>